<dbReference type="AlphaFoldDB" id="A0A839IU57"/>
<dbReference type="InterPro" id="IPR055776">
    <property type="entry name" value="DUF7352"/>
</dbReference>
<reference evidence="2 3" key="1">
    <citation type="submission" date="2020-08" db="EMBL/GenBank/DDBJ databases">
        <title>Oceanospirillum sp. nov. isolated from marine sediment.</title>
        <authorList>
            <person name="Ji X."/>
        </authorList>
    </citation>
    <scope>NUCLEOTIDE SEQUENCE [LARGE SCALE GENOMIC DNA]</scope>
    <source>
        <strain evidence="2 3">D5</strain>
    </source>
</reference>
<keyword evidence="3" id="KW-1185">Reference proteome</keyword>
<name>A0A839IU57_9GAMM</name>
<comment type="caution">
    <text evidence="2">The sequence shown here is derived from an EMBL/GenBank/DDBJ whole genome shotgun (WGS) entry which is preliminary data.</text>
</comment>
<dbReference type="RefSeq" id="WP_182810753.1">
    <property type="nucleotide sequence ID" value="NZ_JACJFM010000040.1"/>
</dbReference>
<dbReference type="Proteomes" id="UP000565262">
    <property type="component" value="Unassembled WGS sequence"/>
</dbReference>
<evidence type="ECO:0000259" key="1">
    <source>
        <dbReference type="Pfam" id="PF24043"/>
    </source>
</evidence>
<protein>
    <recommendedName>
        <fullName evidence="1">DUF7352 domain-containing protein</fullName>
    </recommendedName>
</protein>
<organism evidence="2 3">
    <name type="scientific">Oceanospirillum sediminis</name>
    <dbReference type="NCBI Taxonomy" id="2760088"/>
    <lineage>
        <taxon>Bacteria</taxon>
        <taxon>Pseudomonadati</taxon>
        <taxon>Pseudomonadota</taxon>
        <taxon>Gammaproteobacteria</taxon>
        <taxon>Oceanospirillales</taxon>
        <taxon>Oceanospirillaceae</taxon>
        <taxon>Oceanospirillum</taxon>
    </lineage>
</organism>
<evidence type="ECO:0000313" key="2">
    <source>
        <dbReference type="EMBL" id="MBB1488983.1"/>
    </source>
</evidence>
<proteinExistence type="predicted"/>
<dbReference type="EMBL" id="JACJFM010000040">
    <property type="protein sequence ID" value="MBB1488983.1"/>
    <property type="molecule type" value="Genomic_DNA"/>
</dbReference>
<gene>
    <name evidence="2" type="ORF">H4O21_20440</name>
</gene>
<sequence>MKTILKYKVNTDQPQLNLTLRPGFRVVRFDYLLTEKSLYLWIEQTLRPDVPEETVAFKVARTAEPVLDHLEYISTALDPMGSGEWHLYYQSEQYPEITSLKPISIAA</sequence>
<evidence type="ECO:0000313" key="3">
    <source>
        <dbReference type="Proteomes" id="UP000565262"/>
    </source>
</evidence>
<feature type="domain" description="DUF7352" evidence="1">
    <location>
        <begin position="1"/>
        <end position="95"/>
    </location>
</feature>
<accession>A0A839IU57</accession>
<dbReference type="Pfam" id="PF24043">
    <property type="entry name" value="DUF7352"/>
    <property type="match status" value="1"/>
</dbReference>